<reference evidence="1 2" key="1">
    <citation type="journal article" date="2022" name="Genome Biol. Evol.">
        <title>The Spruce Budworm Genome: Reconstructing the Evolutionary History of Antifreeze Proteins.</title>
        <authorList>
            <person name="Beliveau C."/>
            <person name="Gagne P."/>
            <person name="Picq S."/>
            <person name="Vernygora O."/>
            <person name="Keeling C.I."/>
            <person name="Pinkney K."/>
            <person name="Doucet D."/>
            <person name="Wen F."/>
            <person name="Johnston J.S."/>
            <person name="Maaroufi H."/>
            <person name="Boyle B."/>
            <person name="Laroche J."/>
            <person name="Dewar K."/>
            <person name="Juretic N."/>
            <person name="Blackburn G."/>
            <person name="Nisole A."/>
            <person name="Brunet B."/>
            <person name="Brandao M."/>
            <person name="Lumley L."/>
            <person name="Duan J."/>
            <person name="Quan G."/>
            <person name="Lucarotti C.J."/>
            <person name="Roe A.D."/>
            <person name="Sperling F.A.H."/>
            <person name="Levesque R.C."/>
            <person name="Cusson M."/>
        </authorList>
    </citation>
    <scope>NUCLEOTIDE SEQUENCE [LARGE SCALE GENOMIC DNA]</scope>
    <source>
        <strain evidence="1">Glfc:IPQL:Cfum</strain>
    </source>
</reference>
<evidence type="ECO:0000313" key="2">
    <source>
        <dbReference type="Proteomes" id="UP001064048"/>
    </source>
</evidence>
<keyword evidence="2" id="KW-1185">Reference proteome</keyword>
<dbReference type="EMBL" id="CM046104">
    <property type="protein sequence ID" value="KAI8424267.1"/>
    <property type="molecule type" value="Genomic_DNA"/>
</dbReference>
<organism evidence="1 2">
    <name type="scientific">Choristoneura fumiferana</name>
    <name type="common">Spruce budworm moth</name>
    <name type="synonym">Archips fumiferana</name>
    <dbReference type="NCBI Taxonomy" id="7141"/>
    <lineage>
        <taxon>Eukaryota</taxon>
        <taxon>Metazoa</taxon>
        <taxon>Ecdysozoa</taxon>
        <taxon>Arthropoda</taxon>
        <taxon>Hexapoda</taxon>
        <taxon>Insecta</taxon>
        <taxon>Pterygota</taxon>
        <taxon>Neoptera</taxon>
        <taxon>Endopterygota</taxon>
        <taxon>Lepidoptera</taxon>
        <taxon>Glossata</taxon>
        <taxon>Ditrysia</taxon>
        <taxon>Tortricoidea</taxon>
        <taxon>Tortricidae</taxon>
        <taxon>Tortricinae</taxon>
        <taxon>Choristoneura</taxon>
    </lineage>
</organism>
<comment type="caution">
    <text evidence="1">The sequence shown here is derived from an EMBL/GenBank/DDBJ whole genome shotgun (WGS) entry which is preliminary data.</text>
</comment>
<protein>
    <submittedName>
        <fullName evidence="1">Uncharacterized protein</fullName>
    </submittedName>
</protein>
<proteinExistence type="predicted"/>
<name>A0ACC0JJH9_CHOFU</name>
<gene>
    <name evidence="1" type="ORF">MSG28_002826</name>
</gene>
<accession>A0ACC0JJH9</accession>
<dbReference type="Proteomes" id="UP001064048">
    <property type="component" value="Chromosome 4"/>
</dbReference>
<evidence type="ECO:0000313" key="1">
    <source>
        <dbReference type="EMBL" id="KAI8424267.1"/>
    </source>
</evidence>
<sequence length="1483" mass="171364">MVETDWRELLSFSQRELKQADKEKLCENLSWMEADDIELNFTDLKTLFRLAQDILKFKSEQVNNLFGQLETQRKTAKGKGKGTYVASPTRSNDSVLDIIADQEEVIKANKEILDQLYADIAELEGKKLIFEEKKEQGNDTDSSRDALSEMNAVAQLENEITLKNRHIRKLLGDVKTLEEDNNKLKEKLSMLKDKLTEATRIIENLTDKIFTINNENTKLKENLGQTIQTKAHLSIEIESLRKELLESENKKESFLADIKAKAQHWKNVAKSKRIEIEELEDENTKLKEVLIQIPKVSSPKLKPCIEEDKMKEMQTKLTEASQELLQSAKLIERLKRENERLKLSTEDITEYSAAEVRNESDEGKEMAIINKLKKKVKSLTEALSEAEERITTRERELVEISSQLKLIKDNEGVKEMIDNLKQKKYQLKIKNGETKSLIKEINTLNEIVDNLQLENESMRQKLNIPLSYIIDNKGIISKYQEIEKQNQRLERELKETENKLVTVELENHNLILKTKNLIKVLTELGYQKEQINEICKDDIPQDGGIDSSSIKTKKNRGDTTEKKDQDEEMHAIAEENEGLRKGLQEILNFLKDNSNTSSGVLALQCPSLEAVLQSMEARHAAGWFAPHMTAVMELKAALGGRDALLTALNDARKETLDIMDKLTKESKKTIELEQKLTAMESKMPIENKDSINETTESDVNIGEFGSWLTDKEYDKINLNDRNEIETYVANCDSRYENKLRSGLAYFHNKLNVLFNKMTSLAIQAADDRNNWRIEEEQYKAQIENLKAQIIENVDDSTSDNSPGLVSIPNVAVLQRRCSYLEENYKYIRTLNENIQNEHLDCQRDAMLAASQYETQINRMILTLIDITDKLRKSISIDLFWKQNNTLMEIVSKYRLLLTRTSKNSSVPFDLIKRLEKDKLDIINEVQKHLNGVQVNQENVKDLDSVEASVLQKQLQEVCNKLNEKEKEIEQLQTKHMELQNCQANLMLSGEVLVAHLQASESHKKMDRLNILLNKERQSRVEAEEMLKARHNIFDVYAARYENKFRYLYEVMQALRQQYLGCMPLTSIENYQNNLEELTRKTQSVNAKLNEIEDLQANLIIKHSIFEQILDLSKNKCLEDDDACQHKLKLFVTQNQLSRESDYLNKKIQTLEQSRDEIMRHCNHLEKTLLLVNQGFEKSTIEDIIVIKKSKGNVGVASMEVEDLVSDDDSISRRSQTITLPKPKVLKPLTEITNITKSHTEKTDTLPGSPLKIPDKSVILKTVDVLVQTNVLEREKITKLVQTDEDPEIQRLKNEINKLSLENEEKRKEIINAINIQNQQTIDILNTNTAQISQDIKIKDLQNTNEQKDKLINSLNISIDDLRRRLDSKHLKILERDEIDGSVQQENKKLLHSLKKIEKEKNEIVKEYQEVINIERDEYIKSTKDLQTKIQELQAQLERRDSDTEASYSEKLQGVVATYSQKIVQLEDECFNLRNKLDGSKTEL</sequence>